<feature type="region of interest" description="Disordered" evidence="1">
    <location>
        <begin position="47"/>
        <end position="78"/>
    </location>
</feature>
<organism evidence="2 3">
    <name type="scientific">Amycolatopsis magusensis</name>
    <dbReference type="NCBI Taxonomy" id="882444"/>
    <lineage>
        <taxon>Bacteria</taxon>
        <taxon>Bacillati</taxon>
        <taxon>Actinomycetota</taxon>
        <taxon>Actinomycetes</taxon>
        <taxon>Pseudonocardiales</taxon>
        <taxon>Pseudonocardiaceae</taxon>
        <taxon>Amycolatopsis</taxon>
    </lineage>
</organism>
<protein>
    <submittedName>
        <fullName evidence="2">Uncharacterized protein</fullName>
    </submittedName>
</protein>
<proteinExistence type="predicted"/>
<dbReference type="RefSeq" id="WP_209669130.1">
    <property type="nucleotide sequence ID" value="NZ_JAGGMS010000001.1"/>
</dbReference>
<dbReference type="Proteomes" id="UP000741013">
    <property type="component" value="Unassembled WGS sequence"/>
</dbReference>
<sequence length="78" mass="8529">MSYFVLILLLALSVYAIERNHRRQARPSYTGSGREDRDLARVRTELRAQAGRASRGAARSGAMTSGRVSSSPARLAAH</sequence>
<dbReference type="EMBL" id="JAGGMS010000001">
    <property type="protein sequence ID" value="MBP2186214.1"/>
    <property type="molecule type" value="Genomic_DNA"/>
</dbReference>
<feature type="compositionally biased region" description="Low complexity" evidence="1">
    <location>
        <begin position="47"/>
        <end position="67"/>
    </location>
</feature>
<comment type="caution">
    <text evidence="2">The sequence shown here is derived from an EMBL/GenBank/DDBJ whole genome shotgun (WGS) entry which is preliminary data.</text>
</comment>
<evidence type="ECO:0000313" key="2">
    <source>
        <dbReference type="EMBL" id="MBP2186214.1"/>
    </source>
</evidence>
<name>A0ABS4Q3G0_9PSEU</name>
<evidence type="ECO:0000256" key="1">
    <source>
        <dbReference type="SAM" id="MobiDB-lite"/>
    </source>
</evidence>
<keyword evidence="3" id="KW-1185">Reference proteome</keyword>
<evidence type="ECO:0000313" key="3">
    <source>
        <dbReference type="Proteomes" id="UP000741013"/>
    </source>
</evidence>
<accession>A0ABS4Q3G0</accession>
<gene>
    <name evidence="2" type="ORF">JOM49_007740</name>
</gene>
<reference evidence="2 3" key="1">
    <citation type="submission" date="2021-03" db="EMBL/GenBank/DDBJ databases">
        <title>Sequencing the genomes of 1000 actinobacteria strains.</title>
        <authorList>
            <person name="Klenk H.-P."/>
        </authorList>
    </citation>
    <scope>NUCLEOTIDE SEQUENCE [LARGE SCALE GENOMIC DNA]</scope>
    <source>
        <strain evidence="2 3">DSM 45510</strain>
    </source>
</reference>